<sequence length="149" mass="15734">MTEHRDDVVRGVPLTVKLRLVSANSGRPRTGCAVSLWHCGGHRSRGRQAVDPAGWVSFTSAFPGAHTGHWPHVHFAVHRDGDDDGLLHAAQLAMPGDACTKAYCAAERRQLDGLSLAGDGCFTGGWALEIPSVTGDASRGLVATRTVGI</sequence>
<keyword evidence="2" id="KW-1185">Reference proteome</keyword>
<reference evidence="1 2" key="1">
    <citation type="submission" date="2023-05" db="EMBL/GenBank/DDBJ databases">
        <title>Actinoplanes sp. NEAU-A12 genome sequencing.</title>
        <authorList>
            <person name="Wang Z.-S."/>
        </authorList>
    </citation>
    <scope>NUCLEOTIDE SEQUENCE [LARGE SCALE GENOMIC DNA]</scope>
    <source>
        <strain evidence="1 2">NEAU-A12</strain>
    </source>
</reference>
<gene>
    <name evidence="1" type="ORF">QLQ12_31810</name>
</gene>
<dbReference type="SUPFAM" id="SSF49482">
    <property type="entry name" value="Aromatic compound dioxygenase"/>
    <property type="match status" value="1"/>
</dbReference>
<evidence type="ECO:0000313" key="1">
    <source>
        <dbReference type="EMBL" id="MDI6103204.1"/>
    </source>
</evidence>
<dbReference type="Gene3D" id="2.60.130.10">
    <property type="entry name" value="Aromatic compound dioxygenase"/>
    <property type="match status" value="1"/>
</dbReference>
<dbReference type="EMBL" id="JASCTH010000024">
    <property type="protein sequence ID" value="MDI6103204.1"/>
    <property type="molecule type" value="Genomic_DNA"/>
</dbReference>
<evidence type="ECO:0000313" key="2">
    <source>
        <dbReference type="Proteomes" id="UP001241758"/>
    </source>
</evidence>
<dbReference type="Proteomes" id="UP001241758">
    <property type="component" value="Unassembled WGS sequence"/>
</dbReference>
<accession>A0ABT6WU32</accession>
<protein>
    <recommendedName>
        <fullName evidence="3">Intradiol ring-cleavage dioxygenases domain-containing protein</fullName>
    </recommendedName>
</protein>
<comment type="caution">
    <text evidence="1">The sequence shown here is derived from an EMBL/GenBank/DDBJ whole genome shotgun (WGS) entry which is preliminary data.</text>
</comment>
<dbReference type="RefSeq" id="WP_282764217.1">
    <property type="nucleotide sequence ID" value="NZ_JASCTH010000024.1"/>
</dbReference>
<proteinExistence type="predicted"/>
<evidence type="ECO:0008006" key="3">
    <source>
        <dbReference type="Google" id="ProtNLM"/>
    </source>
</evidence>
<organism evidence="1 2">
    <name type="scientific">Actinoplanes sandaracinus</name>
    <dbReference type="NCBI Taxonomy" id="3045177"/>
    <lineage>
        <taxon>Bacteria</taxon>
        <taxon>Bacillati</taxon>
        <taxon>Actinomycetota</taxon>
        <taxon>Actinomycetes</taxon>
        <taxon>Micromonosporales</taxon>
        <taxon>Micromonosporaceae</taxon>
        <taxon>Actinoplanes</taxon>
    </lineage>
</organism>
<name>A0ABT6WU32_9ACTN</name>
<dbReference type="InterPro" id="IPR015889">
    <property type="entry name" value="Intradiol_dOase_core"/>
</dbReference>